<evidence type="ECO:0000313" key="11">
    <source>
        <dbReference type="Proteomes" id="UP000181936"/>
    </source>
</evidence>
<comment type="cofactor">
    <cofactor evidence="1">
        <name>Co(2+)</name>
        <dbReference type="ChEBI" id="CHEBI:48828"/>
    </cofactor>
</comment>
<dbReference type="GO" id="GO:0046872">
    <property type="term" value="F:metal ion binding"/>
    <property type="evidence" value="ECO:0007669"/>
    <property type="project" value="UniProtKB-KW"/>
</dbReference>
<comment type="cofactor">
    <cofactor evidence="2">
        <name>Mg(2+)</name>
        <dbReference type="ChEBI" id="CHEBI:18420"/>
    </cofactor>
</comment>
<evidence type="ECO:0000256" key="4">
    <source>
        <dbReference type="ARBA" id="ARBA00008236"/>
    </source>
</evidence>
<dbReference type="InterPro" id="IPR035097">
    <property type="entry name" value="M29_N-terminal"/>
</dbReference>
<dbReference type="EMBL" id="CP016020">
    <property type="protein sequence ID" value="APH06229.1"/>
    <property type="molecule type" value="Genomic_DNA"/>
</dbReference>
<dbReference type="GO" id="GO:0008237">
    <property type="term" value="F:metallopeptidase activity"/>
    <property type="evidence" value="ECO:0007669"/>
    <property type="project" value="UniProtKB-KW"/>
</dbReference>
<dbReference type="InterPro" id="IPR000787">
    <property type="entry name" value="Peptidase_M29"/>
</dbReference>
<evidence type="ECO:0000256" key="1">
    <source>
        <dbReference type="ARBA" id="ARBA00001941"/>
    </source>
</evidence>
<keyword evidence="11" id="KW-1185">Reference proteome</keyword>
<proteinExistence type="inferred from homology"/>
<evidence type="ECO:0000256" key="6">
    <source>
        <dbReference type="ARBA" id="ARBA00022670"/>
    </source>
</evidence>
<dbReference type="InterPro" id="IPR052170">
    <property type="entry name" value="M29_Exopeptidase"/>
</dbReference>
<evidence type="ECO:0000313" key="10">
    <source>
        <dbReference type="EMBL" id="APH06229.1"/>
    </source>
</evidence>
<dbReference type="AlphaFoldDB" id="A0A1L3MV76"/>
<evidence type="ECO:0000256" key="2">
    <source>
        <dbReference type="ARBA" id="ARBA00001946"/>
    </source>
</evidence>
<comment type="cofactor">
    <cofactor evidence="3">
        <name>Zn(2+)</name>
        <dbReference type="ChEBI" id="CHEBI:29105"/>
    </cofactor>
</comment>
<protein>
    <submittedName>
        <fullName evidence="10">Aminopeptidase</fullName>
    </submittedName>
</protein>
<evidence type="ECO:0000256" key="3">
    <source>
        <dbReference type="ARBA" id="ARBA00001947"/>
    </source>
</evidence>
<keyword evidence="5 10" id="KW-0031">Aminopeptidase</keyword>
<organism evidence="10 11">
    <name type="scientific">Bacillus weihaiensis</name>
    <dbReference type="NCBI Taxonomy" id="1547283"/>
    <lineage>
        <taxon>Bacteria</taxon>
        <taxon>Bacillati</taxon>
        <taxon>Bacillota</taxon>
        <taxon>Bacilli</taxon>
        <taxon>Bacillales</taxon>
        <taxon>Bacillaceae</taxon>
        <taxon>Bacillus</taxon>
    </lineage>
</organism>
<dbReference type="GO" id="GO:0004177">
    <property type="term" value="F:aminopeptidase activity"/>
    <property type="evidence" value="ECO:0007669"/>
    <property type="project" value="UniProtKB-KW"/>
</dbReference>
<dbReference type="STRING" id="1547283.A9C19_16680"/>
<dbReference type="OrthoDB" id="9803993at2"/>
<evidence type="ECO:0000256" key="5">
    <source>
        <dbReference type="ARBA" id="ARBA00022438"/>
    </source>
</evidence>
<keyword evidence="7" id="KW-0479">Metal-binding</keyword>
<keyword evidence="6" id="KW-0645">Protease</keyword>
<dbReference type="RefSeq" id="WP_072581028.1">
    <property type="nucleotide sequence ID" value="NZ_CP016020.1"/>
</dbReference>
<dbReference type="PANTHER" id="PTHR34448:SF1">
    <property type="entry name" value="BLL6088 PROTEIN"/>
    <property type="match status" value="1"/>
</dbReference>
<dbReference type="Proteomes" id="UP000181936">
    <property type="component" value="Chromosome"/>
</dbReference>
<evidence type="ECO:0000256" key="8">
    <source>
        <dbReference type="ARBA" id="ARBA00022801"/>
    </source>
</evidence>
<keyword evidence="9" id="KW-0482">Metalloprotease</keyword>
<dbReference type="PANTHER" id="PTHR34448">
    <property type="entry name" value="AMINOPEPTIDASE"/>
    <property type="match status" value="1"/>
</dbReference>
<gene>
    <name evidence="10" type="ORF">A9C19_16680</name>
</gene>
<reference evidence="10 11" key="1">
    <citation type="journal article" date="2016" name="Sci. Rep.">
        <title>Complete genome sequence and transcriptomic analysis of a novel marine strain Bacillus weihaiensis reveals the mechanism of brown algae degradation.</title>
        <authorList>
            <person name="Zhu Y."/>
            <person name="Chen P."/>
            <person name="Bao Y."/>
            <person name="Men Y."/>
            <person name="Zeng Y."/>
            <person name="Yang J."/>
            <person name="Sun J."/>
            <person name="Sun Y."/>
        </authorList>
    </citation>
    <scope>NUCLEOTIDE SEQUENCE [LARGE SCALE GENOMIC DNA]</scope>
    <source>
        <strain evidence="10 11">Alg07</strain>
    </source>
</reference>
<accession>A0A1L3MV76</accession>
<dbReference type="KEGG" id="bwh:A9C19_16680"/>
<dbReference type="GO" id="GO:0006508">
    <property type="term" value="P:proteolysis"/>
    <property type="evidence" value="ECO:0007669"/>
    <property type="project" value="UniProtKB-KW"/>
</dbReference>
<sequence>MRDERITKLAATLLNHSVKVAKGEKVLIRGHLNTKPLMTELIDQANELGAHPYVDIFDDEINLHLAKNYHRDQLETQAAWQMQVYKDVDAVIIIIGEENDAEMSEIPMEKHRLRGEIMKPVSEFYVNNRKWVLLNYPTKGLAQKAGMSTRAFEDYLFEVCTVDYEKMAKAVAPLKKLMENTDRVRLTAPGTDLSFSIKDIPVVPCTGEANVPDGEIFTAPVKNSVNGTISFNTPCPYHGTTFRDVKLTFEDGKIVEATADQTKKLNDILDTDEGARYIGEFAIGFHPYIEEPMGDILFDEKICGSLHFTPGEAYEEANNGNKSAIHWDMVLIQRPEYGGGEIYFDDVLIRKDGKFVLPELEGLNQEHLKS</sequence>
<evidence type="ECO:0000256" key="9">
    <source>
        <dbReference type="ARBA" id="ARBA00023049"/>
    </source>
</evidence>
<dbReference type="Pfam" id="PF02073">
    <property type="entry name" value="Peptidase_M29"/>
    <property type="match status" value="1"/>
</dbReference>
<evidence type="ECO:0000256" key="7">
    <source>
        <dbReference type="ARBA" id="ARBA00022723"/>
    </source>
</evidence>
<keyword evidence="8" id="KW-0378">Hydrolase</keyword>
<dbReference type="Gene3D" id="3.40.1830.10">
    <property type="entry name" value="Thermophilic metalloprotease (M29)"/>
    <property type="match status" value="1"/>
</dbReference>
<name>A0A1L3MV76_9BACI</name>
<comment type="similarity">
    <text evidence="4">Belongs to the peptidase M29 family.</text>
</comment>
<dbReference type="SUPFAM" id="SSF144052">
    <property type="entry name" value="Thermophilic metalloprotease-like"/>
    <property type="match status" value="1"/>
</dbReference>